<evidence type="ECO:0000259" key="2">
    <source>
        <dbReference type="Pfam" id="PF00582"/>
    </source>
</evidence>
<accession>A0AAX2RC38</accession>
<dbReference type="Gene3D" id="3.40.50.620">
    <property type="entry name" value="HUPs"/>
    <property type="match status" value="1"/>
</dbReference>
<dbReference type="Proteomes" id="UP000298234">
    <property type="component" value="Unassembled WGS sequence"/>
</dbReference>
<evidence type="ECO:0000313" key="3">
    <source>
        <dbReference type="EMBL" id="TEU33406.1"/>
    </source>
</evidence>
<dbReference type="CDD" id="cd00293">
    <property type="entry name" value="USP-like"/>
    <property type="match status" value="1"/>
</dbReference>
<dbReference type="InterPro" id="IPR006016">
    <property type="entry name" value="UspA"/>
</dbReference>
<comment type="caution">
    <text evidence="3">The sequence shown here is derived from an EMBL/GenBank/DDBJ whole genome shotgun (WGS) entry which is preliminary data.</text>
</comment>
<dbReference type="PRINTS" id="PR01438">
    <property type="entry name" value="UNVRSLSTRESS"/>
</dbReference>
<sequence>MKEGERLANEALATMQRAGVCGMPRVVEIDAHGDSIPGRILEEARAARCDLVVMGTHGRHGVKRLMLGNVAEHFVRISCCPVLLVPDTAPNDSNTICR</sequence>
<dbReference type="AlphaFoldDB" id="A0AAX2RC38"/>
<dbReference type="EMBL" id="SNSQ01000085">
    <property type="protein sequence ID" value="TEU33406.1"/>
    <property type="molecule type" value="Genomic_DNA"/>
</dbReference>
<dbReference type="SUPFAM" id="SSF52402">
    <property type="entry name" value="Adenine nucleotide alpha hydrolases-like"/>
    <property type="match status" value="1"/>
</dbReference>
<dbReference type="Pfam" id="PF00582">
    <property type="entry name" value="Usp"/>
    <property type="match status" value="1"/>
</dbReference>
<organism evidence="3 4">
    <name type="scientific">Burkholderia cepacia</name>
    <name type="common">Pseudomonas cepacia</name>
    <dbReference type="NCBI Taxonomy" id="292"/>
    <lineage>
        <taxon>Bacteria</taxon>
        <taxon>Pseudomonadati</taxon>
        <taxon>Pseudomonadota</taxon>
        <taxon>Betaproteobacteria</taxon>
        <taxon>Burkholderiales</taxon>
        <taxon>Burkholderiaceae</taxon>
        <taxon>Burkholderia</taxon>
        <taxon>Burkholderia cepacia complex</taxon>
    </lineage>
</organism>
<dbReference type="InterPro" id="IPR006015">
    <property type="entry name" value="Universal_stress_UspA"/>
</dbReference>
<gene>
    <name evidence="3" type="ORF">E3D37_41035</name>
</gene>
<dbReference type="InterPro" id="IPR014729">
    <property type="entry name" value="Rossmann-like_a/b/a_fold"/>
</dbReference>
<evidence type="ECO:0000313" key="4">
    <source>
        <dbReference type="Proteomes" id="UP000298234"/>
    </source>
</evidence>
<evidence type="ECO:0000256" key="1">
    <source>
        <dbReference type="ARBA" id="ARBA00008791"/>
    </source>
</evidence>
<dbReference type="PANTHER" id="PTHR46268">
    <property type="entry name" value="STRESS RESPONSE PROTEIN NHAX"/>
    <property type="match status" value="1"/>
</dbReference>
<name>A0AAX2RC38_BURCE</name>
<reference evidence="3 4" key="1">
    <citation type="submission" date="2019-03" db="EMBL/GenBank/DDBJ databases">
        <title>Burkholderia cepacia outbreak.</title>
        <authorList>
            <person name="Farzana R."/>
            <person name="Walsh T.R."/>
        </authorList>
    </citation>
    <scope>NUCLEOTIDE SEQUENCE [LARGE SCALE GENOMIC DNA]</scope>
    <source>
        <strain evidence="4">d13</strain>
    </source>
</reference>
<feature type="domain" description="UspA" evidence="2">
    <location>
        <begin position="19"/>
        <end position="86"/>
    </location>
</feature>
<dbReference type="PANTHER" id="PTHR46268:SF15">
    <property type="entry name" value="UNIVERSAL STRESS PROTEIN HP_0031"/>
    <property type="match status" value="1"/>
</dbReference>
<proteinExistence type="inferred from homology"/>
<comment type="similarity">
    <text evidence="1">Belongs to the universal stress protein A family.</text>
</comment>
<protein>
    <submittedName>
        <fullName evidence="3">Universal stress protein</fullName>
    </submittedName>
</protein>